<keyword evidence="3 13" id="KW-0919">Taste</keyword>
<evidence type="ECO:0000256" key="13">
    <source>
        <dbReference type="RuleBase" id="RU004424"/>
    </source>
</evidence>
<dbReference type="GO" id="GO:0004930">
    <property type="term" value="F:G protein-coupled receptor activity"/>
    <property type="evidence" value="ECO:0007669"/>
    <property type="project" value="UniProtKB-KW"/>
</dbReference>
<evidence type="ECO:0000256" key="8">
    <source>
        <dbReference type="ARBA" id="ARBA00023136"/>
    </source>
</evidence>
<evidence type="ECO:0000256" key="1">
    <source>
        <dbReference type="ARBA" id="ARBA00004141"/>
    </source>
</evidence>
<evidence type="ECO:0000256" key="2">
    <source>
        <dbReference type="ARBA" id="ARBA00007376"/>
    </source>
</evidence>
<dbReference type="GO" id="GO:0016020">
    <property type="term" value="C:membrane"/>
    <property type="evidence" value="ECO:0007669"/>
    <property type="project" value="UniProtKB-SubCell"/>
</dbReference>
<evidence type="ECO:0000256" key="11">
    <source>
        <dbReference type="ARBA" id="ARBA00023224"/>
    </source>
</evidence>
<proteinExistence type="inferred from homology"/>
<dbReference type="KEGG" id="cfr:102520403"/>
<organism evidence="15 16">
    <name type="scientific">Camelus ferus</name>
    <name type="common">Wild bactrian camel</name>
    <name type="synonym">Camelus bactrianus ferus</name>
    <dbReference type="NCBI Taxonomy" id="419612"/>
    <lineage>
        <taxon>Eukaryota</taxon>
        <taxon>Metazoa</taxon>
        <taxon>Chordata</taxon>
        <taxon>Craniata</taxon>
        <taxon>Vertebrata</taxon>
        <taxon>Euteleostomi</taxon>
        <taxon>Mammalia</taxon>
        <taxon>Eutheria</taxon>
        <taxon>Laurasiatheria</taxon>
        <taxon>Artiodactyla</taxon>
        <taxon>Tylopoda</taxon>
        <taxon>Camelidae</taxon>
        <taxon>Camelus</taxon>
    </lineage>
</organism>
<evidence type="ECO:0000313" key="16">
    <source>
        <dbReference type="RefSeq" id="XP_032329115.1"/>
    </source>
</evidence>
<feature type="transmembrane region" description="Helical" evidence="14">
    <location>
        <begin position="178"/>
        <end position="203"/>
    </location>
</feature>
<evidence type="ECO:0000256" key="7">
    <source>
        <dbReference type="ARBA" id="ARBA00023040"/>
    </source>
</evidence>
<evidence type="ECO:0000256" key="3">
    <source>
        <dbReference type="ARBA" id="ARBA00022480"/>
    </source>
</evidence>
<protein>
    <recommendedName>
        <fullName evidence="13">Taste receptor type 2</fullName>
    </recommendedName>
</protein>
<evidence type="ECO:0000256" key="4">
    <source>
        <dbReference type="ARBA" id="ARBA00022606"/>
    </source>
</evidence>
<keyword evidence="7 13" id="KW-0297">G-protein coupled receptor</keyword>
<dbReference type="PANTHER" id="PTHR11394">
    <property type="entry name" value="TASTE RECEPTOR TYPE 2"/>
    <property type="match status" value="1"/>
</dbReference>
<dbReference type="SUPFAM" id="SSF81321">
    <property type="entry name" value="Family A G protein-coupled receptor-like"/>
    <property type="match status" value="1"/>
</dbReference>
<evidence type="ECO:0000313" key="15">
    <source>
        <dbReference type="Proteomes" id="UP000694856"/>
    </source>
</evidence>
<feature type="transmembrane region" description="Helical" evidence="14">
    <location>
        <begin position="259"/>
        <end position="282"/>
    </location>
</feature>
<dbReference type="AlphaFoldDB" id="A0A8B8SH03"/>
<comment type="similarity">
    <text evidence="2 12">Belongs to the G-protein coupled receptor T2R family.</text>
</comment>
<dbReference type="GeneID" id="102520403"/>
<keyword evidence="5 13" id="KW-0812">Transmembrane</keyword>
<keyword evidence="11 13" id="KW-0807">Transducer</keyword>
<accession>A0A8B8SH03</accession>
<evidence type="ECO:0000256" key="14">
    <source>
        <dbReference type="SAM" id="Phobius"/>
    </source>
</evidence>
<evidence type="ECO:0000256" key="12">
    <source>
        <dbReference type="RuleBase" id="RU004423"/>
    </source>
</evidence>
<dbReference type="Proteomes" id="UP000694856">
    <property type="component" value="Chromosome 34"/>
</dbReference>
<feature type="transmembrane region" description="Helical" evidence="14">
    <location>
        <begin position="41"/>
        <end position="64"/>
    </location>
</feature>
<evidence type="ECO:0000256" key="9">
    <source>
        <dbReference type="ARBA" id="ARBA00023170"/>
    </source>
</evidence>
<sequence>MLSVGEGLLLFVAVSETVLGVLGNGFIGLVNCTDCVRNKKFSMISFILTGLATSRIGLLWLIITDGFVRIFFPEMYSSGNLVDYISYSWIILNQLSVCLATSLSVFYFLKIAKFSHHIFLWLKRRLNRVLLIPMGLLLISWLFTFPQMVRIISDNRIRNGSTTGVTNMHKDKFLTYQISLNLGTILPFLLCLITCFLLIISLWRHNRKMKLNATGFRDPSTEAHIKAMKVLISFVILFFLYFVGVAIETYHYTQPENKVLFIFGMATTAIYPWGHSFILILGNRKLKQASLKVLKHVKCWEREKLLRIP</sequence>
<dbReference type="GO" id="GO:0033038">
    <property type="term" value="F:bitter taste receptor activity"/>
    <property type="evidence" value="ECO:0007669"/>
    <property type="project" value="InterPro"/>
</dbReference>
<evidence type="ECO:0000256" key="10">
    <source>
        <dbReference type="ARBA" id="ARBA00023180"/>
    </source>
</evidence>
<evidence type="ECO:0000256" key="5">
    <source>
        <dbReference type="ARBA" id="ARBA00022692"/>
    </source>
</evidence>
<dbReference type="FunFam" id="1.20.1070.10:FF:000042">
    <property type="entry name" value="Taste receptor type 2 member 7"/>
    <property type="match status" value="1"/>
</dbReference>
<feature type="transmembrane region" description="Helical" evidence="14">
    <location>
        <begin position="6"/>
        <end position="29"/>
    </location>
</feature>
<evidence type="ECO:0000256" key="6">
    <source>
        <dbReference type="ARBA" id="ARBA00022989"/>
    </source>
</evidence>
<feature type="transmembrane region" description="Helical" evidence="14">
    <location>
        <begin position="84"/>
        <end position="109"/>
    </location>
</feature>
<keyword evidence="4 13" id="KW-0716">Sensory transduction</keyword>
<keyword evidence="6 14" id="KW-1133">Transmembrane helix</keyword>
<keyword evidence="10" id="KW-0325">Glycoprotein</keyword>
<dbReference type="RefSeq" id="XP_032329115.1">
    <property type="nucleotide sequence ID" value="XM_032473224.1"/>
</dbReference>
<dbReference type="PANTHER" id="PTHR11394:SF63">
    <property type="entry name" value="TASTE RECEPTOR TYPE 2 MEMBER 10"/>
    <property type="match status" value="1"/>
</dbReference>
<dbReference type="CTD" id="50839"/>
<dbReference type="Gene3D" id="1.20.1070.10">
    <property type="entry name" value="Rhodopsin 7-helix transmembrane proteins"/>
    <property type="match status" value="1"/>
</dbReference>
<keyword evidence="8 13" id="KW-0472">Membrane</keyword>
<keyword evidence="15" id="KW-1185">Reference proteome</keyword>
<gene>
    <name evidence="16" type="primary">TAS2R10</name>
</gene>
<keyword evidence="9 13" id="KW-0675">Receptor</keyword>
<feature type="transmembrane region" description="Helical" evidence="14">
    <location>
        <begin position="227"/>
        <end position="247"/>
    </location>
</feature>
<feature type="transmembrane region" description="Helical" evidence="14">
    <location>
        <begin position="129"/>
        <end position="149"/>
    </location>
</feature>
<reference evidence="16" key="1">
    <citation type="submission" date="2025-08" db="UniProtKB">
        <authorList>
            <consortium name="RefSeq"/>
        </authorList>
    </citation>
    <scope>IDENTIFICATION</scope>
    <source>
        <tissue evidence="16">Ear skin</tissue>
    </source>
</reference>
<name>A0A8B8SH03_CAMFR</name>
<dbReference type="Pfam" id="PF05296">
    <property type="entry name" value="TAS2R"/>
    <property type="match status" value="1"/>
</dbReference>
<dbReference type="InterPro" id="IPR007960">
    <property type="entry name" value="TAS2R"/>
</dbReference>
<comment type="subcellular location">
    <subcellularLocation>
        <location evidence="1 13">Membrane</location>
        <topology evidence="1 13">Multi-pass membrane protein</topology>
    </subcellularLocation>
</comment>